<proteinExistence type="predicted"/>
<sequence>MATHDYNLANATGAAFRSDLNNALAAVASNNSNATDPATTFAFQWYVDTGDSTLKIRNAANNAYINVSTVGGIGAANLGLAPTASPTFTGDVVISSTSSLQIPVGTTAQRPGSPSAGDLRFNSTTTSAEIYNGTSFVAVGGGATGGGSDACFYENDLTVTTSYSITANSGAHTVGPLVINSGVTVTVPATSHLVIS</sequence>
<reference evidence="1" key="1">
    <citation type="journal article" date="2013" name="Appl. Environ. Microbiol.">
        <title>Reconstruction of novel cyanobacterial siphovirus genomes from mediterranean metagenomic fosmids.</title>
        <authorList>
            <person name="Mizuno C.M."/>
            <person name="Rodriguez-Valera F."/>
            <person name="Garcia-Heredia I."/>
            <person name="Martin-Cuadrado A.B."/>
            <person name="Ghai R."/>
        </authorList>
    </citation>
    <scope>NUCLEOTIDE SEQUENCE</scope>
</reference>
<gene>
    <name evidence="1" type="ORF">MedDCM-OCT-S15-C5-cds18</name>
</gene>
<accession>K7XZ95</accession>
<name>K7XZ95_9CAUD</name>
<organism evidence="1">
    <name type="scientific">uncultured Mediterranean phage MEDS5 group</name>
    <dbReference type="NCBI Taxonomy" id="1262075"/>
    <lineage>
        <taxon>Viruses</taxon>
        <taxon>Duplodnaviria</taxon>
        <taxon>Heunggongvirae</taxon>
        <taxon>Uroviricota</taxon>
        <taxon>Caudoviricetes</taxon>
        <taxon>environmental samples</taxon>
    </lineage>
</organism>
<protein>
    <submittedName>
        <fullName evidence="1">Uncharacterized protein</fullName>
    </submittedName>
</protein>
<dbReference type="EMBL" id="JX536274">
    <property type="protein sequence ID" value="AFX83915.1"/>
    <property type="molecule type" value="Genomic_DNA"/>
</dbReference>
<evidence type="ECO:0000313" key="1">
    <source>
        <dbReference type="EMBL" id="AFX83915.1"/>
    </source>
</evidence>